<dbReference type="RefSeq" id="WP_102933950.1">
    <property type="nucleotide sequence ID" value="NZ_LJIW01000001.1"/>
</dbReference>
<dbReference type="Proteomes" id="UP000236520">
    <property type="component" value="Unassembled WGS sequence"/>
</dbReference>
<dbReference type="AlphaFoldDB" id="A0A2J7Z6G7"/>
<proteinExistence type="predicted"/>
<organism evidence="1 2">
    <name type="scientific">Streptomyces malaysiensis</name>
    <dbReference type="NCBI Taxonomy" id="92644"/>
    <lineage>
        <taxon>Bacteria</taxon>
        <taxon>Bacillati</taxon>
        <taxon>Actinomycetota</taxon>
        <taxon>Actinomycetes</taxon>
        <taxon>Kitasatosporales</taxon>
        <taxon>Streptomycetaceae</taxon>
        <taxon>Streptomyces</taxon>
        <taxon>Streptomyces violaceusniger group</taxon>
    </lineage>
</organism>
<evidence type="ECO:0000313" key="1">
    <source>
        <dbReference type="EMBL" id="PNG95860.1"/>
    </source>
</evidence>
<reference evidence="1 2" key="1">
    <citation type="submission" date="2015-09" db="EMBL/GenBank/DDBJ databases">
        <title>Genome sequence, genome mining and natural product profiling of a biocontrol bacterium Streptomyces malaysiensis F913.</title>
        <authorList>
            <person name="Xu Y."/>
            <person name="Wei J."/>
            <person name="Xie J."/>
            <person name="Li T."/>
            <person name="Zhou Z."/>
        </authorList>
    </citation>
    <scope>NUCLEOTIDE SEQUENCE [LARGE SCALE GENOMIC DNA]</scope>
    <source>
        <strain evidence="1 2">F913</strain>
    </source>
</reference>
<dbReference type="EMBL" id="LJIW01000001">
    <property type="protein sequence ID" value="PNG95860.1"/>
    <property type="molecule type" value="Genomic_DNA"/>
</dbReference>
<dbReference type="InterPro" id="IPR023213">
    <property type="entry name" value="CAT-like_dom_sf"/>
</dbReference>
<evidence type="ECO:0000313" key="2">
    <source>
        <dbReference type="Proteomes" id="UP000236520"/>
    </source>
</evidence>
<comment type="caution">
    <text evidence="1">The sequence shown here is derived from an EMBL/GenBank/DDBJ whole genome shotgun (WGS) entry which is preliminary data.</text>
</comment>
<dbReference type="Gene3D" id="3.30.559.10">
    <property type="entry name" value="Chloramphenicol acetyltransferase-like domain"/>
    <property type="match status" value="1"/>
</dbReference>
<sequence length="119" mass="13312">MDTAVRAERLRPAGIEDTAPLRACLLRLADQRYALLTTTSSLSADSRTMRRLVTELALAYDGRHSSSDNTSPDRRGLLMVSYNSIDNAPPHPVRPEFLVGRNTDQLKSRWDTRFPLEAG</sequence>
<protein>
    <submittedName>
        <fullName evidence="1">Uncharacterized protein</fullName>
    </submittedName>
</protein>
<accession>A0A2J7Z6G7</accession>
<name>A0A2J7Z6G7_STRMQ</name>
<dbReference type="SUPFAM" id="SSF52777">
    <property type="entry name" value="CoA-dependent acyltransferases"/>
    <property type="match status" value="1"/>
</dbReference>
<keyword evidence="2" id="KW-1185">Reference proteome</keyword>
<gene>
    <name evidence="1" type="ORF">SMF913_11885</name>
</gene>